<feature type="region of interest" description="Disordered" evidence="1">
    <location>
        <begin position="148"/>
        <end position="172"/>
    </location>
</feature>
<accession>A0A5A7P5A8</accession>
<evidence type="ECO:0000313" key="2">
    <source>
        <dbReference type="EMBL" id="GER27939.1"/>
    </source>
</evidence>
<name>A0A5A7P5A8_STRAF</name>
<evidence type="ECO:0000313" key="3">
    <source>
        <dbReference type="Proteomes" id="UP000325081"/>
    </source>
</evidence>
<feature type="region of interest" description="Disordered" evidence="1">
    <location>
        <begin position="1"/>
        <end position="33"/>
    </location>
</feature>
<proteinExistence type="predicted"/>
<dbReference type="Proteomes" id="UP000325081">
    <property type="component" value="Unassembled WGS sequence"/>
</dbReference>
<feature type="compositionally biased region" description="Polar residues" evidence="1">
    <location>
        <begin position="106"/>
        <end position="115"/>
    </location>
</feature>
<gene>
    <name evidence="2" type="ORF">STAS_03680</name>
</gene>
<feature type="region of interest" description="Disordered" evidence="1">
    <location>
        <begin position="102"/>
        <end position="132"/>
    </location>
</feature>
<organism evidence="2 3">
    <name type="scientific">Striga asiatica</name>
    <name type="common">Asiatic witchweed</name>
    <name type="synonym">Buchnera asiatica</name>
    <dbReference type="NCBI Taxonomy" id="4170"/>
    <lineage>
        <taxon>Eukaryota</taxon>
        <taxon>Viridiplantae</taxon>
        <taxon>Streptophyta</taxon>
        <taxon>Embryophyta</taxon>
        <taxon>Tracheophyta</taxon>
        <taxon>Spermatophyta</taxon>
        <taxon>Magnoliopsida</taxon>
        <taxon>eudicotyledons</taxon>
        <taxon>Gunneridae</taxon>
        <taxon>Pentapetalae</taxon>
        <taxon>asterids</taxon>
        <taxon>lamiids</taxon>
        <taxon>Lamiales</taxon>
        <taxon>Orobanchaceae</taxon>
        <taxon>Buchnereae</taxon>
        <taxon>Striga</taxon>
    </lineage>
</organism>
<sequence>MPQVQQSRLKEVSRDSTPKNKVEEGSQPIESPIKITSEGKLYVEAAEEDFVPYPEDDTDRLVIVGGNRGTSGAIVPKGQGYRGNLSLRVEIAGAVLLDHGPEETRSQSIVGSPINSDARRGSPIGSTREGGSFNEACSWGFVVSRPGGGFADVRGRPPELPVGPSRGAEGAA</sequence>
<keyword evidence="3" id="KW-1185">Reference proteome</keyword>
<reference evidence="3" key="1">
    <citation type="journal article" date="2019" name="Curr. Biol.">
        <title>Genome Sequence of Striga asiatica Provides Insight into the Evolution of Plant Parasitism.</title>
        <authorList>
            <person name="Yoshida S."/>
            <person name="Kim S."/>
            <person name="Wafula E.K."/>
            <person name="Tanskanen J."/>
            <person name="Kim Y.M."/>
            <person name="Honaas L."/>
            <person name="Yang Z."/>
            <person name="Spallek T."/>
            <person name="Conn C.E."/>
            <person name="Ichihashi Y."/>
            <person name="Cheong K."/>
            <person name="Cui S."/>
            <person name="Der J.P."/>
            <person name="Gundlach H."/>
            <person name="Jiao Y."/>
            <person name="Hori C."/>
            <person name="Ishida J.K."/>
            <person name="Kasahara H."/>
            <person name="Kiba T."/>
            <person name="Kim M.S."/>
            <person name="Koo N."/>
            <person name="Laohavisit A."/>
            <person name="Lee Y.H."/>
            <person name="Lumba S."/>
            <person name="McCourt P."/>
            <person name="Mortimer J.C."/>
            <person name="Mutuku J.M."/>
            <person name="Nomura T."/>
            <person name="Sasaki-Sekimoto Y."/>
            <person name="Seto Y."/>
            <person name="Wang Y."/>
            <person name="Wakatake T."/>
            <person name="Sakakibara H."/>
            <person name="Demura T."/>
            <person name="Yamaguchi S."/>
            <person name="Yoneyama K."/>
            <person name="Manabe R.I."/>
            <person name="Nelson D.C."/>
            <person name="Schulman A.H."/>
            <person name="Timko M.P."/>
            <person name="dePamphilis C.W."/>
            <person name="Choi D."/>
            <person name="Shirasu K."/>
        </authorList>
    </citation>
    <scope>NUCLEOTIDE SEQUENCE [LARGE SCALE GENOMIC DNA]</scope>
    <source>
        <strain evidence="3">cv. UVA1</strain>
    </source>
</reference>
<comment type="caution">
    <text evidence="2">The sequence shown here is derived from an EMBL/GenBank/DDBJ whole genome shotgun (WGS) entry which is preliminary data.</text>
</comment>
<feature type="compositionally biased region" description="Basic and acidic residues" evidence="1">
    <location>
        <begin position="8"/>
        <end position="24"/>
    </location>
</feature>
<dbReference type="EMBL" id="BKCP01002224">
    <property type="protein sequence ID" value="GER27939.1"/>
    <property type="molecule type" value="Genomic_DNA"/>
</dbReference>
<evidence type="ECO:0000256" key="1">
    <source>
        <dbReference type="SAM" id="MobiDB-lite"/>
    </source>
</evidence>
<protein>
    <submittedName>
        <fullName evidence="2">OBF-binding protein 3</fullName>
    </submittedName>
</protein>
<dbReference type="AlphaFoldDB" id="A0A5A7P5A8"/>